<gene>
    <name evidence="21" type="ORF">JBS370_LOCUS2222</name>
    <name evidence="20" type="ORF">JXQ802_LOCUS6873</name>
    <name evidence="18" type="ORF">PYM288_LOCUS2103</name>
    <name evidence="19" type="ORF">ZHD862_LOCUS2268</name>
</gene>
<comment type="similarity">
    <text evidence="4 15">Belongs to the flavoprotein pyridine nucleotide cytochrome reductase family.</text>
</comment>
<dbReference type="InterPro" id="IPR001709">
    <property type="entry name" value="Flavoprot_Pyr_Nucl_cyt_Rdtase"/>
</dbReference>
<keyword evidence="10 15" id="KW-0520">NAD</keyword>
<evidence type="ECO:0000256" key="1">
    <source>
        <dbReference type="ARBA" id="ARBA00001974"/>
    </source>
</evidence>
<dbReference type="CDD" id="cd06183">
    <property type="entry name" value="cyt_b5_reduct_like"/>
    <property type="match status" value="1"/>
</dbReference>
<keyword evidence="9 15" id="KW-0560">Oxidoreductase</keyword>
<dbReference type="Pfam" id="PF00175">
    <property type="entry name" value="NAD_binding_1"/>
    <property type="match status" value="1"/>
</dbReference>
<dbReference type="Proteomes" id="UP000663870">
    <property type="component" value="Unassembled WGS sequence"/>
</dbReference>
<evidence type="ECO:0000256" key="8">
    <source>
        <dbReference type="ARBA" id="ARBA00022989"/>
    </source>
</evidence>
<dbReference type="GO" id="GO:0005739">
    <property type="term" value="C:mitochondrion"/>
    <property type="evidence" value="ECO:0007669"/>
    <property type="project" value="UniProtKB-SubCell"/>
</dbReference>
<comment type="cofactor">
    <cofactor evidence="1 14 15">
        <name>FAD</name>
        <dbReference type="ChEBI" id="CHEBI:57692"/>
    </cofactor>
</comment>
<evidence type="ECO:0000313" key="23">
    <source>
        <dbReference type="Proteomes" id="UP000663870"/>
    </source>
</evidence>
<dbReference type="InterPro" id="IPR039261">
    <property type="entry name" value="FNR_nucleotide-bd"/>
</dbReference>
<evidence type="ECO:0000313" key="19">
    <source>
        <dbReference type="EMBL" id="CAF0798199.1"/>
    </source>
</evidence>
<sequence length="314" mass="35032">MSGAARASKKWIWLGTALAVGGAGYLLYKGPGQKFTFESKKLASASQTLLSPDALDPNAFRSFKLADIKKYNHNTNIFTFAFDDPNAKYNGKTASCVVLKADINGKEVIRPYTPVSRPNTVGHLDFVIKNYPQGTMSKHVHSLKKGDTVEIKGPIPKYPYEPNKFDNLVLVAGGTGLTPMIQMIEEVLFNPTDKTKITFLFANTSLDDILLKEYLDKLIETYPHRLKVHYIVDKLAKDEKKIWQGEVGYITAKMLKKLIPMPAKKDDESLLVMVCGPPGFMKLLSGEKTKDFKQGELTGLLKELGFTEKNAFKF</sequence>
<keyword evidence="23" id="KW-1185">Reference proteome</keyword>
<evidence type="ECO:0000313" key="21">
    <source>
        <dbReference type="EMBL" id="CAF3569033.1"/>
    </source>
</evidence>
<dbReference type="Pfam" id="PF00970">
    <property type="entry name" value="FAD_binding_6"/>
    <property type="match status" value="1"/>
</dbReference>
<dbReference type="EMBL" id="CAJNOL010000110">
    <property type="protein sequence ID" value="CAF0854723.1"/>
    <property type="molecule type" value="Genomic_DNA"/>
</dbReference>
<dbReference type="PRINTS" id="PR00371">
    <property type="entry name" value="FPNCR"/>
</dbReference>
<dbReference type="EC" id="1.6.2.2" evidence="15"/>
<feature type="binding site" evidence="14">
    <location>
        <position position="136"/>
    </location>
    <ligand>
        <name>FAD</name>
        <dbReference type="ChEBI" id="CHEBI:57692"/>
    </ligand>
</feature>
<keyword evidence="7 14" id="KW-0274">FAD</keyword>
<dbReference type="InterPro" id="IPR001834">
    <property type="entry name" value="CBR-like"/>
</dbReference>
<feature type="binding site" evidence="14">
    <location>
        <position position="111"/>
    </location>
    <ligand>
        <name>FAD</name>
        <dbReference type="ChEBI" id="CHEBI:57692"/>
    </ligand>
</feature>
<feature type="binding site" evidence="14">
    <location>
        <position position="127"/>
    </location>
    <ligand>
        <name>FAD</name>
        <dbReference type="ChEBI" id="CHEBI:57692"/>
    </ligand>
</feature>
<comment type="subcellular location">
    <subcellularLocation>
        <location evidence="3">Membrane</location>
    </subcellularLocation>
    <subcellularLocation>
        <location evidence="2">Mitochondrion</location>
    </subcellularLocation>
</comment>
<dbReference type="Proteomes" id="UP000663854">
    <property type="component" value="Unassembled WGS sequence"/>
</dbReference>
<dbReference type="GO" id="GO:0090524">
    <property type="term" value="F:cytochrome-b5 reductase activity, acting on NADH"/>
    <property type="evidence" value="ECO:0007669"/>
    <property type="project" value="UniProtKB-EC"/>
</dbReference>
<dbReference type="FunFam" id="2.40.30.10:FF:000069">
    <property type="entry name" value="NADH-cytochrome b5 reductase"/>
    <property type="match status" value="1"/>
</dbReference>
<comment type="catalytic activity">
    <reaction evidence="13 15">
        <text>2 Fe(III)-[cytochrome b5] + NADH = 2 Fe(II)-[cytochrome b5] + NAD(+) + H(+)</text>
        <dbReference type="Rhea" id="RHEA:46680"/>
        <dbReference type="Rhea" id="RHEA-COMP:10438"/>
        <dbReference type="Rhea" id="RHEA-COMP:10439"/>
        <dbReference type="ChEBI" id="CHEBI:15378"/>
        <dbReference type="ChEBI" id="CHEBI:29033"/>
        <dbReference type="ChEBI" id="CHEBI:29034"/>
        <dbReference type="ChEBI" id="CHEBI:57540"/>
        <dbReference type="ChEBI" id="CHEBI:57945"/>
        <dbReference type="EC" id="1.6.2.2"/>
    </reaction>
</comment>
<dbReference type="InterPro" id="IPR017938">
    <property type="entry name" value="Riboflavin_synthase-like_b-brl"/>
</dbReference>
<dbReference type="GO" id="GO:0016020">
    <property type="term" value="C:membrane"/>
    <property type="evidence" value="ECO:0007669"/>
    <property type="project" value="UniProtKB-SubCell"/>
</dbReference>
<dbReference type="InterPro" id="IPR001433">
    <property type="entry name" value="OxRdtase_FAD/NAD-bd"/>
</dbReference>
<dbReference type="SUPFAM" id="SSF52343">
    <property type="entry name" value="Ferredoxin reductase-like, C-terminal NADP-linked domain"/>
    <property type="match status" value="1"/>
</dbReference>
<reference evidence="18" key="1">
    <citation type="submission" date="2021-02" db="EMBL/GenBank/DDBJ databases">
        <authorList>
            <person name="Nowell W R."/>
        </authorList>
    </citation>
    <scope>NUCLEOTIDE SEQUENCE</scope>
</reference>
<evidence type="ECO:0000256" key="3">
    <source>
        <dbReference type="ARBA" id="ARBA00004370"/>
    </source>
</evidence>
<evidence type="ECO:0000256" key="15">
    <source>
        <dbReference type="RuleBase" id="RU361226"/>
    </source>
</evidence>
<keyword evidence="6 16" id="KW-0812">Transmembrane</keyword>
<evidence type="ECO:0000256" key="7">
    <source>
        <dbReference type="ARBA" id="ARBA00022827"/>
    </source>
</evidence>
<evidence type="ECO:0000256" key="12">
    <source>
        <dbReference type="ARBA" id="ARBA00023136"/>
    </source>
</evidence>
<dbReference type="SUPFAM" id="SSF63380">
    <property type="entry name" value="Riboflavin synthase domain-like"/>
    <property type="match status" value="1"/>
</dbReference>
<dbReference type="PANTHER" id="PTHR19370">
    <property type="entry name" value="NADH-CYTOCHROME B5 REDUCTASE"/>
    <property type="match status" value="1"/>
</dbReference>
<feature type="binding site" evidence="14">
    <location>
        <position position="112"/>
    </location>
    <ligand>
        <name>FAD</name>
        <dbReference type="ChEBI" id="CHEBI:57692"/>
    </ligand>
</feature>
<evidence type="ECO:0000256" key="13">
    <source>
        <dbReference type="ARBA" id="ARBA00047682"/>
    </source>
</evidence>
<dbReference type="PANTHER" id="PTHR19370:SF171">
    <property type="entry name" value="NADH-CYTOCHROME B5 REDUCTASE 2"/>
    <property type="match status" value="1"/>
</dbReference>
<feature type="binding site" evidence="14">
    <location>
        <position position="110"/>
    </location>
    <ligand>
        <name>FAD</name>
        <dbReference type="ChEBI" id="CHEBI:57692"/>
    </ligand>
</feature>
<evidence type="ECO:0000259" key="17">
    <source>
        <dbReference type="PROSITE" id="PS51384"/>
    </source>
</evidence>
<evidence type="ECO:0000256" key="4">
    <source>
        <dbReference type="ARBA" id="ARBA00006105"/>
    </source>
</evidence>
<dbReference type="EMBL" id="CAJNOH010000013">
    <property type="protein sequence ID" value="CAF0751357.1"/>
    <property type="molecule type" value="Genomic_DNA"/>
</dbReference>
<feature type="binding site" evidence="14">
    <location>
        <position position="137"/>
    </location>
    <ligand>
        <name>FAD</name>
        <dbReference type="ChEBI" id="CHEBI:57692"/>
    </ligand>
</feature>
<dbReference type="FunFam" id="3.40.50.80:FF:000009">
    <property type="entry name" value="NADH-cytochrome b5 reductase"/>
    <property type="match status" value="1"/>
</dbReference>
<evidence type="ECO:0000313" key="20">
    <source>
        <dbReference type="EMBL" id="CAF0854723.1"/>
    </source>
</evidence>
<evidence type="ECO:0000256" key="10">
    <source>
        <dbReference type="ARBA" id="ARBA00023027"/>
    </source>
</evidence>
<keyword evidence="8 16" id="KW-1133">Transmembrane helix</keyword>
<dbReference type="EMBL" id="CAJOBD010000085">
    <property type="protein sequence ID" value="CAF3569033.1"/>
    <property type="molecule type" value="Genomic_DNA"/>
</dbReference>
<dbReference type="InterPro" id="IPR008333">
    <property type="entry name" value="Cbr1-like_FAD-bd_dom"/>
</dbReference>
<evidence type="ECO:0000256" key="2">
    <source>
        <dbReference type="ARBA" id="ARBA00004173"/>
    </source>
</evidence>
<evidence type="ECO:0000313" key="22">
    <source>
        <dbReference type="Proteomes" id="UP000663854"/>
    </source>
</evidence>
<dbReference type="Proteomes" id="UP000663836">
    <property type="component" value="Unassembled WGS sequence"/>
</dbReference>
<evidence type="ECO:0000256" key="11">
    <source>
        <dbReference type="ARBA" id="ARBA00023128"/>
    </source>
</evidence>
<organism evidence="18 22">
    <name type="scientific">Rotaria sordida</name>
    <dbReference type="NCBI Taxonomy" id="392033"/>
    <lineage>
        <taxon>Eukaryota</taxon>
        <taxon>Metazoa</taxon>
        <taxon>Spiralia</taxon>
        <taxon>Gnathifera</taxon>
        <taxon>Rotifera</taxon>
        <taxon>Eurotatoria</taxon>
        <taxon>Bdelloidea</taxon>
        <taxon>Philodinida</taxon>
        <taxon>Philodinidae</taxon>
        <taxon>Rotaria</taxon>
    </lineage>
</organism>
<dbReference type="Gene3D" id="3.40.50.80">
    <property type="entry name" value="Nucleotide-binding domain of ferredoxin-NADP reductase (FNR) module"/>
    <property type="match status" value="1"/>
</dbReference>
<comment type="caution">
    <text evidence="18">The sequence shown here is derived from an EMBL/GenBank/DDBJ whole genome shotgun (WGS) entry which is preliminary data.</text>
</comment>
<accession>A0A813P996</accession>
<feature type="transmembrane region" description="Helical" evidence="16">
    <location>
        <begin position="12"/>
        <end position="28"/>
    </location>
</feature>
<evidence type="ECO:0000256" key="6">
    <source>
        <dbReference type="ARBA" id="ARBA00022692"/>
    </source>
</evidence>
<proteinExistence type="inferred from homology"/>
<name>A0A813P996_9BILA</name>
<evidence type="ECO:0000256" key="9">
    <source>
        <dbReference type="ARBA" id="ARBA00023002"/>
    </source>
</evidence>
<feature type="domain" description="FAD-binding FR-type" evidence="17">
    <location>
        <begin position="58"/>
        <end position="161"/>
    </location>
</feature>
<dbReference type="AlphaFoldDB" id="A0A813P996"/>
<dbReference type="InterPro" id="IPR017927">
    <property type="entry name" value="FAD-bd_FR_type"/>
</dbReference>
<keyword evidence="12 16" id="KW-0472">Membrane</keyword>
<evidence type="ECO:0000256" key="5">
    <source>
        <dbReference type="ARBA" id="ARBA00022630"/>
    </source>
</evidence>
<feature type="binding site" evidence="14">
    <location>
        <position position="178"/>
    </location>
    <ligand>
        <name>FAD</name>
        <dbReference type="ChEBI" id="CHEBI:57692"/>
    </ligand>
</feature>
<keyword evidence="5 14" id="KW-0285">Flavoprotein</keyword>
<feature type="binding site" evidence="14">
    <location>
        <position position="129"/>
    </location>
    <ligand>
        <name>FAD</name>
        <dbReference type="ChEBI" id="CHEBI:57692"/>
    </ligand>
</feature>
<dbReference type="EMBL" id="CAJNOT010000044">
    <property type="protein sequence ID" value="CAF0798199.1"/>
    <property type="molecule type" value="Genomic_DNA"/>
</dbReference>
<dbReference type="PRINTS" id="PR00406">
    <property type="entry name" value="CYTB5RDTASE"/>
</dbReference>
<dbReference type="Gene3D" id="2.40.30.10">
    <property type="entry name" value="Translation factors"/>
    <property type="match status" value="1"/>
</dbReference>
<evidence type="ECO:0000256" key="14">
    <source>
        <dbReference type="PIRSR" id="PIRSR601834-1"/>
    </source>
</evidence>
<dbReference type="Proteomes" id="UP000663864">
    <property type="component" value="Unassembled WGS sequence"/>
</dbReference>
<dbReference type="PROSITE" id="PS51384">
    <property type="entry name" value="FAD_FR"/>
    <property type="match status" value="1"/>
</dbReference>
<evidence type="ECO:0000256" key="16">
    <source>
        <dbReference type="SAM" id="Phobius"/>
    </source>
</evidence>
<evidence type="ECO:0000313" key="18">
    <source>
        <dbReference type="EMBL" id="CAF0751357.1"/>
    </source>
</evidence>
<protein>
    <recommendedName>
        <fullName evidence="15">NADH-cytochrome b5 reductase</fullName>
        <ecNumber evidence="15">1.6.2.2</ecNumber>
    </recommendedName>
</protein>
<keyword evidence="11" id="KW-0496">Mitochondrion</keyword>